<dbReference type="InterPro" id="IPR010982">
    <property type="entry name" value="Lambda_DNA-bd_dom_sf"/>
</dbReference>
<reference evidence="3" key="1">
    <citation type="journal article" date="2019" name="Int. J. Syst. Evol. Microbiol.">
        <title>The Global Catalogue of Microorganisms (GCM) 10K type strain sequencing project: providing services to taxonomists for standard genome sequencing and annotation.</title>
        <authorList>
            <consortium name="The Broad Institute Genomics Platform"/>
            <consortium name="The Broad Institute Genome Sequencing Center for Infectious Disease"/>
            <person name="Wu L."/>
            <person name="Ma J."/>
        </authorList>
    </citation>
    <scope>NUCLEOTIDE SEQUENCE [LARGE SCALE GENOMIC DNA]</scope>
    <source>
        <strain evidence="3">JCM 17316</strain>
    </source>
</reference>
<dbReference type="Pfam" id="PF19054">
    <property type="entry name" value="DUF5753"/>
    <property type="match status" value="1"/>
</dbReference>
<proteinExistence type="predicted"/>
<dbReference type="Proteomes" id="UP001500266">
    <property type="component" value="Unassembled WGS sequence"/>
</dbReference>
<name>A0ABP7ZAK8_9ACTN</name>
<dbReference type="InterPro" id="IPR043917">
    <property type="entry name" value="DUF5753"/>
</dbReference>
<dbReference type="InterPro" id="IPR001387">
    <property type="entry name" value="Cro/C1-type_HTH"/>
</dbReference>
<dbReference type="CDD" id="cd00093">
    <property type="entry name" value="HTH_XRE"/>
    <property type="match status" value="1"/>
</dbReference>
<dbReference type="RefSeq" id="WP_345023985.1">
    <property type="nucleotide sequence ID" value="NZ_BAABDO010000097.1"/>
</dbReference>
<evidence type="ECO:0000313" key="3">
    <source>
        <dbReference type="Proteomes" id="UP001500266"/>
    </source>
</evidence>
<dbReference type="EMBL" id="BAABDO010000097">
    <property type="protein sequence ID" value="GAA4151829.1"/>
    <property type="molecule type" value="Genomic_DNA"/>
</dbReference>
<feature type="domain" description="HTH cro/C1-type" evidence="1">
    <location>
        <begin position="16"/>
        <end position="72"/>
    </location>
</feature>
<dbReference type="Gene3D" id="1.10.260.40">
    <property type="entry name" value="lambda repressor-like DNA-binding domains"/>
    <property type="match status" value="1"/>
</dbReference>
<accession>A0ABP7ZAK8</accession>
<sequence>MSHQAQQAREALGARLRDLRKDAGLTGRALAAMAGWHLSKVSRIEHGKRTANENDIRIWCRHCNAEDQIPELIATVRSINAMWLEWRRTLQTGTKLRQQHSINLYEQTKVFRVYHPALVWGTLQTAEYATAMLEQVVDFYEIPDDMERGVAARMERQQYLYQGDRRYNVILGEQALYTNLGGPDVLRGQLDRLMAVLSLPRLSLGIIPTRAVYQLWPGNSFIMFDERTVMVETYSAELTITQPHEIALYAKAFARLQRSAVYGQPVRELIARALEALE</sequence>
<evidence type="ECO:0000313" key="2">
    <source>
        <dbReference type="EMBL" id="GAA4151829.1"/>
    </source>
</evidence>
<dbReference type="PROSITE" id="PS50943">
    <property type="entry name" value="HTH_CROC1"/>
    <property type="match status" value="1"/>
</dbReference>
<dbReference type="Pfam" id="PF13560">
    <property type="entry name" value="HTH_31"/>
    <property type="match status" value="1"/>
</dbReference>
<dbReference type="SMART" id="SM00530">
    <property type="entry name" value="HTH_XRE"/>
    <property type="match status" value="1"/>
</dbReference>
<evidence type="ECO:0000259" key="1">
    <source>
        <dbReference type="PROSITE" id="PS50943"/>
    </source>
</evidence>
<organism evidence="2 3">
    <name type="scientific">Actinomadura keratinilytica</name>
    <dbReference type="NCBI Taxonomy" id="547461"/>
    <lineage>
        <taxon>Bacteria</taxon>
        <taxon>Bacillati</taxon>
        <taxon>Actinomycetota</taxon>
        <taxon>Actinomycetes</taxon>
        <taxon>Streptosporangiales</taxon>
        <taxon>Thermomonosporaceae</taxon>
        <taxon>Actinomadura</taxon>
    </lineage>
</organism>
<gene>
    <name evidence="2" type="ORF">GCM10022416_49450</name>
</gene>
<comment type="caution">
    <text evidence="2">The sequence shown here is derived from an EMBL/GenBank/DDBJ whole genome shotgun (WGS) entry which is preliminary data.</text>
</comment>
<dbReference type="SUPFAM" id="SSF47413">
    <property type="entry name" value="lambda repressor-like DNA-binding domains"/>
    <property type="match status" value="1"/>
</dbReference>
<protein>
    <submittedName>
        <fullName evidence="2">Helix-turn-helix transcriptional regulator</fullName>
    </submittedName>
</protein>
<keyword evidence="3" id="KW-1185">Reference proteome</keyword>